<dbReference type="InterPro" id="IPR021858">
    <property type="entry name" value="Fun_TF"/>
</dbReference>
<evidence type="ECO:0000313" key="5">
    <source>
        <dbReference type="EMBL" id="CEO52847.1"/>
    </source>
</evidence>
<sequence length="503" mass="56887">MPSNGCWTCRDRKIRCDEGRPKCQKCAHSNRECRGYGLKLSWPGAKSKRSLIGNPSRGSTDSKSHGSIFLHTDFLDMEIHQYLSKSAGRQVHGESNRDLLSLNRPVTIHWKPFQLRNTEIDLLAYFESVASNTLATFNQTRSELCGLLFRLALLDTTSSSKCVLWSILALASLHKNGNQYQTMQLKLTAVALLKSSSTDGVDEAVAVRHIAAGMIMTTLEIHSNEDRDSQWTWFLCGSGRLMHRSLHILEALGSDGSMLHDWTSYYGSLTGFTLRHWRRMAPISTSVGSEMPDSRMVKPPPVCSPSTHKSMGLPENSHDFLKLIRDIFHGILRPSDAGYHDPAYAESLKDWEYRVKKYTVSYDKNTEKDRNSIRGWDDNFQLELFKLALLIYIERSARSSSGQSEKVTSYTQRGFAVLSQMNYCELPFPLFIIGSEAQSDEERTLILGLVRSGDANQSHPLSRLESMLQAIWAQNDLETNYELDYTMKLDTVMTSSPRLPCFA</sequence>
<dbReference type="GO" id="GO:0000981">
    <property type="term" value="F:DNA-binding transcription factor activity, RNA polymerase II-specific"/>
    <property type="evidence" value="ECO:0007669"/>
    <property type="project" value="InterPro"/>
</dbReference>
<dbReference type="InterPro" id="IPR001138">
    <property type="entry name" value="Zn2Cys6_DnaBD"/>
</dbReference>
<dbReference type="AlphaFoldDB" id="A0A0B7KBK2"/>
<dbReference type="PANTHER" id="PTHR37534:SF39">
    <property type="entry name" value="TRANSCRIPTION FACTOR DOMAIN-CONTAINING PROTEIN"/>
    <property type="match status" value="1"/>
</dbReference>
<organism evidence="5">
    <name type="scientific">Bionectria ochroleuca</name>
    <name type="common">Gliocladium roseum</name>
    <dbReference type="NCBI Taxonomy" id="29856"/>
    <lineage>
        <taxon>Eukaryota</taxon>
        <taxon>Fungi</taxon>
        <taxon>Dikarya</taxon>
        <taxon>Ascomycota</taxon>
        <taxon>Pezizomycotina</taxon>
        <taxon>Sordariomycetes</taxon>
        <taxon>Hypocreomycetidae</taxon>
        <taxon>Hypocreales</taxon>
        <taxon>Bionectriaceae</taxon>
        <taxon>Clonostachys</taxon>
    </lineage>
</organism>
<dbReference type="PANTHER" id="PTHR37534">
    <property type="entry name" value="TRANSCRIPTIONAL ACTIVATOR PROTEIN UGA3"/>
    <property type="match status" value="1"/>
</dbReference>
<dbReference type="EMBL" id="CDPU01000031">
    <property type="protein sequence ID" value="CEO52847.1"/>
    <property type="molecule type" value="Genomic_DNA"/>
</dbReference>
<reference evidence="5" key="1">
    <citation type="submission" date="2015-01" db="EMBL/GenBank/DDBJ databases">
        <authorList>
            <person name="Durling Mikael"/>
        </authorList>
    </citation>
    <scope>NUCLEOTIDE SEQUENCE</scope>
</reference>
<dbReference type="Pfam" id="PF11951">
    <property type="entry name" value="Fungal_trans_2"/>
    <property type="match status" value="1"/>
</dbReference>
<dbReference type="Gene3D" id="4.10.240.10">
    <property type="entry name" value="Zn(2)-C6 fungal-type DNA-binding domain"/>
    <property type="match status" value="1"/>
</dbReference>
<dbReference type="GO" id="GO:0045944">
    <property type="term" value="P:positive regulation of transcription by RNA polymerase II"/>
    <property type="evidence" value="ECO:0007669"/>
    <property type="project" value="TreeGrafter"/>
</dbReference>
<dbReference type="GO" id="GO:0005634">
    <property type="term" value="C:nucleus"/>
    <property type="evidence" value="ECO:0007669"/>
    <property type="project" value="UniProtKB-SubCell"/>
</dbReference>
<feature type="region of interest" description="Disordered" evidence="3">
    <location>
        <begin position="288"/>
        <end position="310"/>
    </location>
</feature>
<evidence type="ECO:0000259" key="4">
    <source>
        <dbReference type="PROSITE" id="PS50048"/>
    </source>
</evidence>
<evidence type="ECO:0000256" key="1">
    <source>
        <dbReference type="ARBA" id="ARBA00004123"/>
    </source>
</evidence>
<dbReference type="GO" id="GO:0000976">
    <property type="term" value="F:transcription cis-regulatory region binding"/>
    <property type="evidence" value="ECO:0007669"/>
    <property type="project" value="TreeGrafter"/>
</dbReference>
<dbReference type="Pfam" id="PF00172">
    <property type="entry name" value="Zn_clus"/>
    <property type="match status" value="1"/>
</dbReference>
<proteinExistence type="predicted"/>
<dbReference type="PROSITE" id="PS50048">
    <property type="entry name" value="ZN2_CY6_FUNGAL_2"/>
    <property type="match status" value="1"/>
</dbReference>
<dbReference type="SMART" id="SM00066">
    <property type="entry name" value="GAL4"/>
    <property type="match status" value="1"/>
</dbReference>
<protein>
    <recommendedName>
        <fullName evidence="4">Zn(2)-C6 fungal-type domain-containing protein</fullName>
    </recommendedName>
</protein>
<keyword evidence="2" id="KW-0539">Nucleus</keyword>
<comment type="subcellular location">
    <subcellularLocation>
        <location evidence="1">Nucleus</location>
    </subcellularLocation>
</comment>
<dbReference type="PROSITE" id="PS00463">
    <property type="entry name" value="ZN2_CY6_FUNGAL_1"/>
    <property type="match status" value="1"/>
</dbReference>
<dbReference type="CDD" id="cd00067">
    <property type="entry name" value="GAL4"/>
    <property type="match status" value="1"/>
</dbReference>
<accession>A0A0B7KBK2</accession>
<dbReference type="GO" id="GO:0008270">
    <property type="term" value="F:zinc ion binding"/>
    <property type="evidence" value="ECO:0007669"/>
    <property type="project" value="InterPro"/>
</dbReference>
<evidence type="ECO:0000256" key="2">
    <source>
        <dbReference type="ARBA" id="ARBA00023242"/>
    </source>
</evidence>
<gene>
    <name evidence="5" type="ORF">BN869_000008905_1</name>
</gene>
<dbReference type="SUPFAM" id="SSF57701">
    <property type="entry name" value="Zn2/Cys6 DNA-binding domain"/>
    <property type="match status" value="1"/>
</dbReference>
<evidence type="ECO:0000256" key="3">
    <source>
        <dbReference type="SAM" id="MobiDB-lite"/>
    </source>
</evidence>
<feature type="domain" description="Zn(2)-C6 fungal-type" evidence="4">
    <location>
        <begin position="5"/>
        <end position="33"/>
    </location>
</feature>
<name>A0A0B7KBK2_BIOOC</name>
<dbReference type="InterPro" id="IPR036864">
    <property type="entry name" value="Zn2-C6_fun-type_DNA-bd_sf"/>
</dbReference>